<organism evidence="3 4">
    <name type="scientific">Pedobacter hiemivivus</name>
    <dbReference type="NCBI Taxonomy" id="2530454"/>
    <lineage>
        <taxon>Bacteria</taxon>
        <taxon>Pseudomonadati</taxon>
        <taxon>Bacteroidota</taxon>
        <taxon>Sphingobacteriia</taxon>
        <taxon>Sphingobacteriales</taxon>
        <taxon>Sphingobacteriaceae</taxon>
        <taxon>Pedobacter</taxon>
    </lineage>
</organism>
<feature type="signal peptide" evidence="2">
    <location>
        <begin position="1"/>
        <end position="18"/>
    </location>
</feature>
<reference evidence="3 4" key="1">
    <citation type="submission" date="2019-02" db="EMBL/GenBank/DDBJ databases">
        <title>Pedobacter sp. RP-3-8 sp. nov., isolated from Arctic soil.</title>
        <authorList>
            <person name="Dahal R.H."/>
        </authorList>
    </citation>
    <scope>NUCLEOTIDE SEQUENCE [LARGE SCALE GENOMIC DNA]</scope>
    <source>
        <strain evidence="3 4">RP-3-8</strain>
    </source>
</reference>
<proteinExistence type="predicted"/>
<feature type="chain" id="PRO_5021027716" evidence="2">
    <location>
        <begin position="19"/>
        <end position="255"/>
    </location>
</feature>
<keyword evidence="1" id="KW-0175">Coiled coil</keyword>
<protein>
    <submittedName>
        <fullName evidence="3">Uncharacterized protein</fullName>
    </submittedName>
</protein>
<keyword evidence="2" id="KW-0732">Signal</keyword>
<name>A0A4R0NEJ0_9SPHI</name>
<evidence type="ECO:0000313" key="3">
    <source>
        <dbReference type="EMBL" id="TCC97703.1"/>
    </source>
</evidence>
<dbReference type="RefSeq" id="WP_131608063.1">
    <property type="nucleotide sequence ID" value="NZ_SJSM01000003.1"/>
</dbReference>
<evidence type="ECO:0000256" key="2">
    <source>
        <dbReference type="SAM" id="SignalP"/>
    </source>
</evidence>
<dbReference type="Proteomes" id="UP000291117">
    <property type="component" value="Unassembled WGS sequence"/>
</dbReference>
<sequence>MKQYFFLIGMLSFSVSIAQTNAFPMSGNVGVGTTSPQNLLQLVGSHGATNLNMHYFNPDPTKVADLTLWASEPGWTFSGTGIGNNVYNSLVGVSRISNSKGGSYIRLLDQGMRLNIVSGDGTDISALAIDPIGNIGIGTLLPAEKLSVNGKIRAHEIKVETANWPDYVFTKSYQFPTLRETEAYIKEKGHLPGIPSAAEVKANGIDLGEMNAKLLQKIEELTLHLIALEKKNEIQQKEIDELKPIKIMASPSTGE</sequence>
<dbReference type="OrthoDB" id="680331at2"/>
<comment type="caution">
    <text evidence="3">The sequence shown here is derived from an EMBL/GenBank/DDBJ whole genome shotgun (WGS) entry which is preliminary data.</text>
</comment>
<evidence type="ECO:0000256" key="1">
    <source>
        <dbReference type="SAM" id="Coils"/>
    </source>
</evidence>
<evidence type="ECO:0000313" key="4">
    <source>
        <dbReference type="Proteomes" id="UP000291117"/>
    </source>
</evidence>
<gene>
    <name evidence="3" type="ORF">EZ444_07240</name>
</gene>
<dbReference type="EMBL" id="SJSM01000003">
    <property type="protein sequence ID" value="TCC97703.1"/>
    <property type="molecule type" value="Genomic_DNA"/>
</dbReference>
<keyword evidence="4" id="KW-1185">Reference proteome</keyword>
<accession>A0A4R0NEJ0</accession>
<dbReference type="AlphaFoldDB" id="A0A4R0NEJ0"/>
<feature type="coiled-coil region" evidence="1">
    <location>
        <begin position="211"/>
        <end position="238"/>
    </location>
</feature>